<evidence type="ECO:0000313" key="1">
    <source>
        <dbReference type="EMBL" id="PUW04019.1"/>
    </source>
</evidence>
<gene>
    <name evidence="1" type="ORF">B7T07_08995</name>
</gene>
<dbReference type="EMBL" id="NCTU01000005">
    <property type="protein sequence ID" value="PUW04019.1"/>
    <property type="molecule type" value="Genomic_DNA"/>
</dbReference>
<protein>
    <recommendedName>
        <fullName evidence="3">YbjN domain-containing protein</fullName>
    </recommendedName>
</protein>
<comment type="caution">
    <text evidence="1">The sequence shown here is derived from an EMBL/GenBank/DDBJ whole genome shotgun (WGS) entry which is preliminary data.</text>
</comment>
<reference evidence="1 2" key="1">
    <citation type="submission" date="2017-04" db="EMBL/GenBank/DDBJ databases">
        <title>Cronobacter sakazakii, ST83 Lineage Isolates.</title>
        <authorList>
            <person name="Chase H."/>
            <person name="Tall B."/>
            <person name="Gopinath G."/>
            <person name="Lehner A."/>
        </authorList>
    </citation>
    <scope>NUCLEOTIDE SEQUENCE [LARGE SCALE GENOMIC DNA]</scope>
    <source>
        <strain evidence="1 2">MOD1_Comp15</strain>
    </source>
</reference>
<organism evidence="1 2">
    <name type="scientific">Cronobacter sakazakii</name>
    <name type="common">Enterobacter sakazakii</name>
    <dbReference type="NCBI Taxonomy" id="28141"/>
    <lineage>
        <taxon>Bacteria</taxon>
        <taxon>Pseudomonadati</taxon>
        <taxon>Pseudomonadota</taxon>
        <taxon>Gammaproteobacteria</taxon>
        <taxon>Enterobacterales</taxon>
        <taxon>Enterobacteriaceae</taxon>
        <taxon>Cronobacter</taxon>
    </lineage>
</organism>
<dbReference type="AlphaFoldDB" id="A0AA45BZE4"/>
<evidence type="ECO:0000313" key="2">
    <source>
        <dbReference type="Proteomes" id="UP000244856"/>
    </source>
</evidence>
<accession>A0AA45BZE4</accession>
<dbReference type="Proteomes" id="UP000244856">
    <property type="component" value="Unassembled WGS sequence"/>
</dbReference>
<sequence>MDIINKKTTLDDIKKFLSENGYECDEVVENRLIFTIKGVKSSAAMMPSGNILFMITLQLKDGLNEYEVLKKVNEINFQIISGNLSVKDGVAMFCYTLIRPYGMGAKSFKEFVDYHTFTMSYIVEELGLSEITK</sequence>
<name>A0AA45BZE4_CROSK</name>
<dbReference type="RefSeq" id="WP_007706464.1">
    <property type="nucleotide sequence ID" value="NZ_CP078110.1"/>
</dbReference>
<proteinExistence type="predicted"/>
<evidence type="ECO:0008006" key="3">
    <source>
        <dbReference type="Google" id="ProtNLM"/>
    </source>
</evidence>